<dbReference type="EC" id="3.6.1.23" evidence="4"/>
<evidence type="ECO:0000256" key="2">
    <source>
        <dbReference type="ARBA" id="ARBA00022801"/>
    </source>
</evidence>
<comment type="similarity">
    <text evidence="3">Belongs to the tRNA methyltransferase O family.</text>
</comment>
<comment type="pathway">
    <text evidence="4">Pyrimidine metabolism; dUMP biosynthesis; dUMP from dCTP (dUTP route): step 2/2.</text>
</comment>
<dbReference type="SUPFAM" id="SSF118196">
    <property type="entry name" value="YaeB-like"/>
    <property type="match status" value="1"/>
</dbReference>
<gene>
    <name evidence="4" type="primary">dut</name>
    <name evidence="6" type="ORF">Asulf_01022</name>
</gene>
<dbReference type="GO" id="GO:0008168">
    <property type="term" value="F:methyltransferase activity"/>
    <property type="evidence" value="ECO:0007669"/>
    <property type="project" value="UniProtKB-KW"/>
</dbReference>
<dbReference type="Gene3D" id="2.40.30.70">
    <property type="entry name" value="YaeB-like"/>
    <property type="match status" value="1"/>
</dbReference>
<dbReference type="GO" id="GO:0008829">
    <property type="term" value="F:dCTP deaminase activity"/>
    <property type="evidence" value="ECO:0007669"/>
    <property type="project" value="InterPro"/>
</dbReference>
<dbReference type="eggNOG" id="arCOG04048">
    <property type="taxonomic scope" value="Archaea"/>
</dbReference>
<name>N0BKK5_9EURY</name>
<dbReference type="eggNOG" id="arCOG00761">
    <property type="taxonomic scope" value="Archaea"/>
</dbReference>
<evidence type="ECO:0000313" key="6">
    <source>
        <dbReference type="EMBL" id="AGK61026.1"/>
    </source>
</evidence>
<keyword evidence="2 4" id="KW-0378">Hydrolase</keyword>
<dbReference type="PROSITE" id="PS51668">
    <property type="entry name" value="TSAA_2"/>
    <property type="match status" value="1"/>
</dbReference>
<dbReference type="GO" id="GO:0004170">
    <property type="term" value="F:dUTP diphosphatase activity"/>
    <property type="evidence" value="ECO:0007669"/>
    <property type="project" value="UniProtKB-UniRule"/>
</dbReference>
<dbReference type="InterPro" id="IPR036414">
    <property type="entry name" value="YaeB_N_sf"/>
</dbReference>
<dbReference type="InterPro" id="IPR036157">
    <property type="entry name" value="dUTPase-like_sf"/>
</dbReference>
<evidence type="ECO:0000256" key="1">
    <source>
        <dbReference type="ARBA" id="ARBA00022691"/>
    </source>
</evidence>
<dbReference type="InterPro" id="IPR040372">
    <property type="entry name" value="YaeB-like"/>
</dbReference>
<comment type="catalytic activity">
    <reaction evidence="4">
        <text>dUTP + H2O = dUMP + diphosphate + H(+)</text>
        <dbReference type="Rhea" id="RHEA:10248"/>
        <dbReference type="ChEBI" id="CHEBI:15377"/>
        <dbReference type="ChEBI" id="CHEBI:15378"/>
        <dbReference type="ChEBI" id="CHEBI:33019"/>
        <dbReference type="ChEBI" id="CHEBI:61555"/>
        <dbReference type="ChEBI" id="CHEBI:246422"/>
        <dbReference type="EC" id="3.6.1.23"/>
    </reaction>
</comment>
<dbReference type="STRING" id="387631.Asulf_01022"/>
<evidence type="ECO:0000256" key="3">
    <source>
        <dbReference type="ARBA" id="ARBA00033753"/>
    </source>
</evidence>
<dbReference type="PANTHER" id="PTHR12818">
    <property type="entry name" value="TRNA (ADENINE(37)-N6)-METHYLTRANSFERASE"/>
    <property type="match status" value="1"/>
</dbReference>
<accession>N0BKK5</accession>
<keyword evidence="6" id="KW-0808">Transferase</keyword>
<dbReference type="GO" id="GO:0032259">
    <property type="term" value="P:methylation"/>
    <property type="evidence" value="ECO:0007669"/>
    <property type="project" value="UniProtKB-KW"/>
</dbReference>
<dbReference type="EMBL" id="CP005290">
    <property type="protein sequence ID" value="AGK61026.1"/>
    <property type="molecule type" value="Genomic_DNA"/>
</dbReference>
<dbReference type="HAMAP" id="MF_00635">
    <property type="entry name" value="dUTPase_arch"/>
    <property type="match status" value="1"/>
</dbReference>
<comment type="similarity">
    <text evidence="4">Belongs to the dCTP deaminase family. Archaeal dUTPase subfamily.</text>
</comment>
<dbReference type="NCBIfam" id="TIGR00104">
    <property type="entry name" value="tRNA_TsaA"/>
    <property type="match status" value="1"/>
</dbReference>
<organism evidence="6 7">
    <name type="scientific">Archaeoglobus sulfaticallidus PM70-1</name>
    <dbReference type="NCBI Taxonomy" id="387631"/>
    <lineage>
        <taxon>Archaea</taxon>
        <taxon>Methanobacteriati</taxon>
        <taxon>Methanobacteriota</taxon>
        <taxon>Archaeoglobi</taxon>
        <taxon>Archaeoglobales</taxon>
        <taxon>Archaeoglobaceae</taxon>
        <taxon>Archaeoglobus</taxon>
    </lineage>
</organism>
<dbReference type="GO" id="GO:0006226">
    <property type="term" value="P:dUMP biosynthetic process"/>
    <property type="evidence" value="ECO:0007669"/>
    <property type="project" value="UniProtKB-UniRule"/>
</dbReference>
<keyword evidence="4" id="KW-0546">Nucleotide metabolism</keyword>
<proteinExistence type="inferred from homology"/>
<dbReference type="AlphaFoldDB" id="N0BKK5"/>
<dbReference type="SUPFAM" id="SSF51283">
    <property type="entry name" value="dUTPase-like"/>
    <property type="match status" value="1"/>
</dbReference>
<dbReference type="Pfam" id="PF22769">
    <property type="entry name" value="DCD"/>
    <property type="match status" value="1"/>
</dbReference>
<keyword evidence="7" id="KW-1185">Reference proteome</keyword>
<feature type="domain" description="TsaA-like" evidence="5">
    <location>
        <begin position="1"/>
        <end position="120"/>
    </location>
</feature>
<dbReference type="Gene3D" id="2.70.40.10">
    <property type="match status" value="1"/>
</dbReference>
<dbReference type="HOGENOM" id="CLU_999651_0_0_2"/>
<dbReference type="CDD" id="cd09281">
    <property type="entry name" value="UPF0066"/>
    <property type="match status" value="1"/>
</dbReference>
<dbReference type="InterPro" id="IPR033704">
    <property type="entry name" value="dUTPase_trimeric"/>
</dbReference>
<dbReference type="KEGG" id="ast:Asulf_01022"/>
<comment type="function">
    <text evidence="4">This enzyme is involved in nucleotide metabolism: it produces dUMP, the immediate precursor of thymidine nucleotides and it decreases the intracellular concentration of dUTP so that uracil cannot be incorporated into DNA.</text>
</comment>
<sequence>MSSFELKPIGYVRKKDEIEILEEFIPAMDGLSEGMLIWVLYIFHLSTEKIRVHPKGDTRKPLRGVFSTRSPYRINKIGLSAVKIRKIEKNIIKVDGLDALENSPVVDIKPFAEVYDVPYGSVLSAEDILKRIRNENLITDYIDLETQIQPNGFDCTLKKVSRIKGMGRIDFDNSERVIPETLEIEFDENGWVFLEKGVYRATLNEIVSLSEDIMAFARPRSTLIRSGANVLTAVWDAGYRGRSEVGIVVYNSEGIMLKKDARIVQLVFIKLTERTKPYNGVYLNENI</sequence>
<dbReference type="UniPathway" id="UPA00610">
    <property type="reaction ID" value="UER00666"/>
</dbReference>
<dbReference type="Pfam" id="PF01980">
    <property type="entry name" value="TrmO_N"/>
    <property type="match status" value="1"/>
</dbReference>
<evidence type="ECO:0000256" key="4">
    <source>
        <dbReference type="HAMAP-Rule" id="MF_00635"/>
    </source>
</evidence>
<dbReference type="InterPro" id="IPR011962">
    <property type="entry name" value="dCTP_deaminase"/>
</dbReference>
<protein>
    <recommendedName>
        <fullName evidence="4">Probable deoxyuridine 5'-triphosphate nucleotidohydrolase</fullName>
        <shortName evidence="4">dUTPase</shortName>
        <ecNumber evidence="4">3.6.1.23</ecNumber>
    </recommendedName>
    <alternativeName>
        <fullName evidence="4">dUTP pyrophosphatase</fullName>
    </alternativeName>
</protein>
<dbReference type="CDD" id="cd07557">
    <property type="entry name" value="trimeric_dUTPase"/>
    <property type="match status" value="1"/>
</dbReference>
<dbReference type="NCBIfam" id="NF002598">
    <property type="entry name" value="PRK02253.1"/>
    <property type="match status" value="1"/>
</dbReference>
<dbReference type="Proteomes" id="UP000013307">
    <property type="component" value="Chromosome"/>
</dbReference>
<evidence type="ECO:0000313" key="7">
    <source>
        <dbReference type="Proteomes" id="UP000013307"/>
    </source>
</evidence>
<dbReference type="InterPro" id="IPR036413">
    <property type="entry name" value="YaeB-like_sf"/>
</dbReference>
<dbReference type="PANTHER" id="PTHR12818:SF0">
    <property type="entry name" value="TRNA (ADENINE(37)-N6)-METHYLTRANSFERASE"/>
    <property type="match status" value="1"/>
</dbReference>
<dbReference type="InterPro" id="IPR023537">
    <property type="entry name" value="dUTPase_archaeal"/>
</dbReference>
<evidence type="ECO:0000259" key="5">
    <source>
        <dbReference type="PROSITE" id="PS51668"/>
    </source>
</evidence>
<dbReference type="InterPro" id="IPR023370">
    <property type="entry name" value="TrmO-like_N"/>
</dbReference>
<reference evidence="6 7" key="1">
    <citation type="journal article" date="2013" name="Genome Announc.">
        <title>Complete Genome Sequence of the Thermophilic and Facultatively Chemolithoautotrophic Sulfate Reducer Archaeoglobus sulfaticallidus Strain PM70-1T.</title>
        <authorList>
            <person name="Stokke R."/>
            <person name="Hocking W.P."/>
            <person name="Steinsbu B.O."/>
            <person name="Steen I.H."/>
        </authorList>
    </citation>
    <scope>NUCLEOTIDE SEQUENCE [LARGE SCALE GENOMIC DNA]</scope>
    <source>
        <strain evidence="6">PM70-1</strain>
    </source>
</reference>
<keyword evidence="1" id="KW-0949">S-adenosyl-L-methionine</keyword>
<dbReference type="GO" id="GO:0006229">
    <property type="term" value="P:dUTP biosynthetic process"/>
    <property type="evidence" value="ECO:0007669"/>
    <property type="project" value="InterPro"/>
</dbReference>
<keyword evidence="6" id="KW-0489">Methyltransferase</keyword>